<gene>
    <name evidence="2" type="ORF">SAMN05421737_11039</name>
</gene>
<dbReference type="PANTHER" id="PTHR43617">
    <property type="entry name" value="L-AMINO ACID N-ACETYLTRANSFERASE"/>
    <property type="match status" value="1"/>
</dbReference>
<dbReference type="Proteomes" id="UP000242662">
    <property type="component" value="Unassembled WGS sequence"/>
</dbReference>
<dbReference type="AlphaFoldDB" id="A0A1G6MIR6"/>
<keyword evidence="2" id="KW-0687">Ribonucleoprotein</keyword>
<name>A0A1G6MIR6_9BACI</name>
<keyword evidence="2" id="KW-0689">Ribosomal protein</keyword>
<keyword evidence="3" id="KW-1185">Reference proteome</keyword>
<dbReference type="EMBL" id="FMYM01000010">
    <property type="protein sequence ID" value="SDC55409.1"/>
    <property type="molecule type" value="Genomic_DNA"/>
</dbReference>
<dbReference type="RefSeq" id="WP_090776337.1">
    <property type="nucleotide sequence ID" value="NZ_FMYM01000010.1"/>
</dbReference>
<sequence>MNIRAYEPADERGWVRCRVLSFLDTAYYDNVLREKEAYKNPAIELVAEIDGQIVGLIDLELDTPAEKVCSKAGQVGGMIWHIAVHPDFQRQAIGTKLLRAAESEAKARGVAYLQAWTRDDGWVRTWYEKHAFTKVDSYLHVYMDGKKEFDQAQFESNDKEILPMTAFAHYIGSEKEQMKEKFARVHECICFQKPL</sequence>
<dbReference type="InterPro" id="IPR016181">
    <property type="entry name" value="Acyl_CoA_acyltransferase"/>
</dbReference>
<evidence type="ECO:0000313" key="3">
    <source>
        <dbReference type="Proteomes" id="UP000242662"/>
    </source>
</evidence>
<dbReference type="STRING" id="1464122.SAMN05421737_11039"/>
<evidence type="ECO:0000259" key="1">
    <source>
        <dbReference type="PROSITE" id="PS51186"/>
    </source>
</evidence>
<protein>
    <submittedName>
        <fullName evidence="2">Ribosomal protein S18 acetylase RimI</fullName>
    </submittedName>
</protein>
<dbReference type="GO" id="GO:0005840">
    <property type="term" value="C:ribosome"/>
    <property type="evidence" value="ECO:0007669"/>
    <property type="project" value="UniProtKB-KW"/>
</dbReference>
<dbReference type="Pfam" id="PF13508">
    <property type="entry name" value="Acetyltransf_7"/>
    <property type="match status" value="1"/>
</dbReference>
<accession>A0A1G6MIR6</accession>
<organism evidence="2 3">
    <name type="scientific">Shouchella lonarensis</name>
    <dbReference type="NCBI Taxonomy" id="1464122"/>
    <lineage>
        <taxon>Bacteria</taxon>
        <taxon>Bacillati</taxon>
        <taxon>Bacillota</taxon>
        <taxon>Bacilli</taxon>
        <taxon>Bacillales</taxon>
        <taxon>Bacillaceae</taxon>
        <taxon>Shouchella</taxon>
    </lineage>
</organism>
<dbReference type="CDD" id="cd04301">
    <property type="entry name" value="NAT_SF"/>
    <property type="match status" value="1"/>
</dbReference>
<proteinExistence type="predicted"/>
<reference evidence="3" key="1">
    <citation type="submission" date="2016-09" db="EMBL/GenBank/DDBJ databases">
        <authorList>
            <person name="Varghese N."/>
            <person name="Submissions S."/>
        </authorList>
    </citation>
    <scope>NUCLEOTIDE SEQUENCE [LARGE SCALE GENOMIC DNA]</scope>
    <source>
        <strain evidence="3">25nlg</strain>
    </source>
</reference>
<dbReference type="InterPro" id="IPR000182">
    <property type="entry name" value="GNAT_dom"/>
</dbReference>
<dbReference type="GO" id="GO:0016747">
    <property type="term" value="F:acyltransferase activity, transferring groups other than amino-acyl groups"/>
    <property type="evidence" value="ECO:0007669"/>
    <property type="project" value="InterPro"/>
</dbReference>
<dbReference type="PROSITE" id="PS51186">
    <property type="entry name" value="GNAT"/>
    <property type="match status" value="1"/>
</dbReference>
<dbReference type="SUPFAM" id="SSF55729">
    <property type="entry name" value="Acyl-CoA N-acyltransferases (Nat)"/>
    <property type="match status" value="1"/>
</dbReference>
<feature type="domain" description="N-acetyltransferase" evidence="1">
    <location>
        <begin position="1"/>
        <end position="160"/>
    </location>
</feature>
<dbReference type="Gene3D" id="3.40.630.30">
    <property type="match status" value="1"/>
</dbReference>
<dbReference type="InterPro" id="IPR050276">
    <property type="entry name" value="MshD_Acetyltransferase"/>
</dbReference>
<dbReference type="OrthoDB" id="1821130at2"/>
<evidence type="ECO:0000313" key="2">
    <source>
        <dbReference type="EMBL" id="SDC55409.1"/>
    </source>
</evidence>